<feature type="transmembrane region" description="Helical" evidence="1">
    <location>
        <begin position="88"/>
        <end position="111"/>
    </location>
</feature>
<dbReference type="AlphaFoldDB" id="A0A835ZCF4"/>
<evidence type="ECO:0000313" key="2">
    <source>
        <dbReference type="EMBL" id="KAG5189607.1"/>
    </source>
</evidence>
<feature type="transmembrane region" description="Helical" evidence="1">
    <location>
        <begin position="231"/>
        <end position="249"/>
    </location>
</feature>
<keyword evidence="3" id="KW-1185">Reference proteome</keyword>
<gene>
    <name evidence="2" type="ORF">JKP88DRAFT_300763</name>
</gene>
<sequence length="268" mass="29044">MALRVGPALLLMILGIVMIWIVATLTSLWVPVDPDSAILLVFENLILYIIVLGICVYTVGIEELFRCHGRCAPPTRPPRRRETASDQLAYTVTSLGYATAVSVLIFDPFSLLKAGAQHAHGGGDVPFSRSVILVVVHLVVVVLAMPVHALAGHLAGLNAARRLPFSRAGLEAFALRSALAVLGTTVTLTHSVYINTTRRLPFKRVGLQAFALRSALVVLGILWVKRLPFRSALMAWALTYIATVALMMWCIKLTEGAAATGSRTLKFH</sequence>
<feature type="transmembrane region" description="Helical" evidence="1">
    <location>
        <begin position="131"/>
        <end position="152"/>
    </location>
</feature>
<keyword evidence="1" id="KW-0472">Membrane</keyword>
<proteinExistence type="predicted"/>
<feature type="transmembrane region" description="Helical" evidence="1">
    <location>
        <begin position="205"/>
        <end position="224"/>
    </location>
</feature>
<feature type="transmembrane region" description="Helical" evidence="1">
    <location>
        <begin position="36"/>
        <end position="60"/>
    </location>
</feature>
<accession>A0A835ZCF4</accession>
<keyword evidence="1" id="KW-1133">Transmembrane helix</keyword>
<keyword evidence="1" id="KW-0812">Transmembrane</keyword>
<reference evidence="2" key="1">
    <citation type="submission" date="2021-02" db="EMBL/GenBank/DDBJ databases">
        <title>First Annotated Genome of the Yellow-green Alga Tribonema minus.</title>
        <authorList>
            <person name="Mahan K.M."/>
        </authorList>
    </citation>
    <scope>NUCLEOTIDE SEQUENCE</scope>
    <source>
        <strain evidence="2">UTEX B ZZ1240</strain>
    </source>
</reference>
<organism evidence="2 3">
    <name type="scientific">Tribonema minus</name>
    <dbReference type="NCBI Taxonomy" id="303371"/>
    <lineage>
        <taxon>Eukaryota</taxon>
        <taxon>Sar</taxon>
        <taxon>Stramenopiles</taxon>
        <taxon>Ochrophyta</taxon>
        <taxon>PX clade</taxon>
        <taxon>Xanthophyceae</taxon>
        <taxon>Tribonematales</taxon>
        <taxon>Tribonemataceae</taxon>
        <taxon>Tribonema</taxon>
    </lineage>
</organism>
<evidence type="ECO:0000313" key="3">
    <source>
        <dbReference type="Proteomes" id="UP000664859"/>
    </source>
</evidence>
<name>A0A835ZCF4_9STRA</name>
<evidence type="ECO:0000256" key="1">
    <source>
        <dbReference type="SAM" id="Phobius"/>
    </source>
</evidence>
<feature type="transmembrane region" description="Helical" evidence="1">
    <location>
        <begin position="7"/>
        <end position="30"/>
    </location>
</feature>
<protein>
    <submittedName>
        <fullName evidence="2">Uncharacterized protein</fullName>
    </submittedName>
</protein>
<dbReference type="Proteomes" id="UP000664859">
    <property type="component" value="Unassembled WGS sequence"/>
</dbReference>
<feature type="transmembrane region" description="Helical" evidence="1">
    <location>
        <begin position="173"/>
        <end position="193"/>
    </location>
</feature>
<dbReference type="EMBL" id="JAFCMP010000046">
    <property type="protein sequence ID" value="KAG5189607.1"/>
    <property type="molecule type" value="Genomic_DNA"/>
</dbReference>
<comment type="caution">
    <text evidence="2">The sequence shown here is derived from an EMBL/GenBank/DDBJ whole genome shotgun (WGS) entry which is preliminary data.</text>
</comment>